<dbReference type="SUPFAM" id="SSF54637">
    <property type="entry name" value="Thioesterase/thiol ester dehydrase-isomerase"/>
    <property type="match status" value="1"/>
</dbReference>
<organism evidence="1 2">
    <name type="scientific">Yoonia tamlensis</name>
    <dbReference type="NCBI Taxonomy" id="390270"/>
    <lineage>
        <taxon>Bacteria</taxon>
        <taxon>Pseudomonadati</taxon>
        <taxon>Pseudomonadota</taxon>
        <taxon>Alphaproteobacteria</taxon>
        <taxon>Rhodobacterales</taxon>
        <taxon>Paracoccaceae</taxon>
        <taxon>Yoonia</taxon>
    </lineage>
</organism>
<dbReference type="RefSeq" id="WP_090200667.1">
    <property type="nucleotide sequence ID" value="NZ_FOYP01000002.1"/>
</dbReference>
<dbReference type="Proteomes" id="UP000199478">
    <property type="component" value="Unassembled WGS sequence"/>
</dbReference>
<accession>A0A1I6HAK6</accession>
<proteinExistence type="predicted"/>
<keyword evidence="2" id="KW-1185">Reference proteome</keyword>
<dbReference type="AlphaFoldDB" id="A0A1I6HAK6"/>
<reference evidence="2" key="1">
    <citation type="submission" date="2016-10" db="EMBL/GenBank/DDBJ databases">
        <authorList>
            <person name="Varghese N."/>
            <person name="Submissions S."/>
        </authorList>
    </citation>
    <scope>NUCLEOTIDE SEQUENCE [LARGE SCALE GENOMIC DNA]</scope>
    <source>
        <strain evidence="2">DSM 26879</strain>
    </source>
</reference>
<evidence type="ECO:0000313" key="1">
    <source>
        <dbReference type="EMBL" id="SFR51418.1"/>
    </source>
</evidence>
<dbReference type="PANTHER" id="PTHR12475">
    <property type="match status" value="1"/>
</dbReference>
<dbReference type="CDD" id="cd00586">
    <property type="entry name" value="4HBT"/>
    <property type="match status" value="1"/>
</dbReference>
<dbReference type="OrthoDB" id="3727779at2"/>
<evidence type="ECO:0000313" key="2">
    <source>
        <dbReference type="Proteomes" id="UP000199478"/>
    </source>
</evidence>
<dbReference type="InterPro" id="IPR029069">
    <property type="entry name" value="HotDog_dom_sf"/>
</dbReference>
<sequence>MYPVVRVIKELIVNKRRPKLHPLDTHVSYHRCWPQDIDTYLEMNNGRILTIMDLGRTGLAQRVGLIDLLKRKRWGLTMAGVSVRYRRRIRPFAKFRVISKTAGWDHRFVYLDQSIWIGDTCAAQAMYRSALTSKDGIVAPDEAFAALGYDGASPALPDWIKNWIDADATRPWPPTDAST</sequence>
<dbReference type="Gene3D" id="3.10.129.10">
    <property type="entry name" value="Hotdog Thioesterase"/>
    <property type="match status" value="1"/>
</dbReference>
<dbReference type="STRING" id="390270.SAMN04488005_2434"/>
<dbReference type="Pfam" id="PF13279">
    <property type="entry name" value="4HBT_2"/>
    <property type="match status" value="1"/>
</dbReference>
<name>A0A1I6HAK6_9RHOB</name>
<dbReference type="InterPro" id="IPR051490">
    <property type="entry name" value="THEM6_lcsJ_thioesterase"/>
</dbReference>
<dbReference type="EMBL" id="FOYP01000002">
    <property type="protein sequence ID" value="SFR51418.1"/>
    <property type="molecule type" value="Genomic_DNA"/>
</dbReference>
<protein>
    <submittedName>
        <fullName evidence="1">Acyl-CoA thioesterase FadM</fullName>
    </submittedName>
</protein>
<gene>
    <name evidence="1" type="ORF">SAMN04488005_2434</name>
</gene>
<dbReference type="PANTHER" id="PTHR12475:SF4">
    <property type="entry name" value="PROTEIN THEM6"/>
    <property type="match status" value="1"/>
</dbReference>